<proteinExistence type="predicted"/>
<keyword evidence="1" id="KW-1185">Reference proteome</keyword>
<protein>
    <submittedName>
        <fullName evidence="2">Uncharacterized protein</fullName>
    </submittedName>
</protein>
<dbReference type="WBParaSite" id="PTRK_0000259600.1">
    <property type="protein sequence ID" value="PTRK_0000259600.1"/>
    <property type="gene ID" value="PTRK_0000259600"/>
</dbReference>
<dbReference type="AlphaFoldDB" id="A0A0N4Z653"/>
<evidence type="ECO:0000313" key="2">
    <source>
        <dbReference type="WBParaSite" id="PTRK_0000259600.1"/>
    </source>
</evidence>
<sequence>MVCNNGRKRRLMNRYEATSLDSPTNTSSDVISKLSSLVETIGRTNYIPKINNCLQDTWRMESKRKVAKRTDTSRKNRKDFIKRLLEKEIFPMKFILENSLFRDILLEQYPALKFAFSMIEKNKVLKENDFIEIINMAKCIKAQK</sequence>
<evidence type="ECO:0000313" key="1">
    <source>
        <dbReference type="Proteomes" id="UP000038045"/>
    </source>
</evidence>
<organism evidence="1 2">
    <name type="scientific">Parastrongyloides trichosuri</name>
    <name type="common">Possum-specific nematode worm</name>
    <dbReference type="NCBI Taxonomy" id="131310"/>
    <lineage>
        <taxon>Eukaryota</taxon>
        <taxon>Metazoa</taxon>
        <taxon>Ecdysozoa</taxon>
        <taxon>Nematoda</taxon>
        <taxon>Chromadorea</taxon>
        <taxon>Rhabditida</taxon>
        <taxon>Tylenchina</taxon>
        <taxon>Panagrolaimomorpha</taxon>
        <taxon>Strongyloidoidea</taxon>
        <taxon>Strongyloididae</taxon>
        <taxon>Parastrongyloides</taxon>
    </lineage>
</organism>
<dbReference type="Proteomes" id="UP000038045">
    <property type="component" value="Unplaced"/>
</dbReference>
<accession>A0A0N4Z653</accession>
<reference evidence="2" key="1">
    <citation type="submission" date="2017-02" db="UniProtKB">
        <authorList>
            <consortium name="WormBaseParasite"/>
        </authorList>
    </citation>
    <scope>IDENTIFICATION</scope>
</reference>
<name>A0A0N4Z653_PARTI</name>